<dbReference type="EMBL" id="AP024488">
    <property type="protein sequence ID" value="BCS96623.1"/>
    <property type="molecule type" value="Genomic_DNA"/>
</dbReference>
<keyword evidence="3" id="KW-1185">Reference proteome</keyword>
<gene>
    <name evidence="2" type="ORF">DSLASN_22550</name>
</gene>
<organism evidence="2 3">
    <name type="scientific">Desulfoluna limicola</name>
    <dbReference type="NCBI Taxonomy" id="2810562"/>
    <lineage>
        <taxon>Bacteria</taxon>
        <taxon>Pseudomonadati</taxon>
        <taxon>Thermodesulfobacteriota</taxon>
        <taxon>Desulfobacteria</taxon>
        <taxon>Desulfobacterales</taxon>
        <taxon>Desulfolunaceae</taxon>
        <taxon>Desulfoluna</taxon>
    </lineage>
</organism>
<evidence type="ECO:0000313" key="3">
    <source>
        <dbReference type="Proteomes" id="UP001320148"/>
    </source>
</evidence>
<evidence type="ECO:0000256" key="1">
    <source>
        <dbReference type="SAM" id="MobiDB-lite"/>
    </source>
</evidence>
<dbReference type="Proteomes" id="UP001320148">
    <property type="component" value="Chromosome"/>
</dbReference>
<reference evidence="2 3" key="1">
    <citation type="submission" date="2021-02" db="EMBL/GenBank/DDBJ databases">
        <title>Complete genome of Desulfoluna sp. strain ASN36.</title>
        <authorList>
            <person name="Takahashi A."/>
            <person name="Kojima H."/>
            <person name="Fukui M."/>
        </authorList>
    </citation>
    <scope>NUCLEOTIDE SEQUENCE [LARGE SCALE GENOMIC DNA]</scope>
    <source>
        <strain evidence="2 3">ASN36</strain>
    </source>
</reference>
<protein>
    <recommendedName>
        <fullName evidence="4">Transposase</fullName>
    </recommendedName>
</protein>
<sequence length="100" mass="11781">MIPSTPQGLRGKGAADSLRPNYMACQHRRNNRNGVQDLFAKRFKRLVPGRDAEGIFDLKRSRWADVNFFTEKWKQETDATDHHRQGQMQEGRYLHRRMPV</sequence>
<feature type="region of interest" description="Disordered" evidence="1">
    <location>
        <begin position="76"/>
        <end position="100"/>
    </location>
</feature>
<proteinExistence type="predicted"/>
<name>A0ABM7PGA6_9BACT</name>
<accession>A0ABM7PGA6</accession>
<evidence type="ECO:0008006" key="4">
    <source>
        <dbReference type="Google" id="ProtNLM"/>
    </source>
</evidence>
<evidence type="ECO:0000313" key="2">
    <source>
        <dbReference type="EMBL" id="BCS96623.1"/>
    </source>
</evidence>